<organism evidence="2">
    <name type="scientific">viral metagenome</name>
    <dbReference type="NCBI Taxonomy" id="1070528"/>
    <lineage>
        <taxon>unclassified sequences</taxon>
        <taxon>metagenomes</taxon>
        <taxon>organismal metagenomes</taxon>
    </lineage>
</organism>
<protein>
    <submittedName>
        <fullName evidence="2">Uncharacterized protein</fullName>
    </submittedName>
</protein>
<reference evidence="2" key="1">
    <citation type="journal article" date="2020" name="Nature">
        <title>Giant virus diversity and host interactions through global metagenomics.</title>
        <authorList>
            <person name="Schulz F."/>
            <person name="Roux S."/>
            <person name="Paez-Espino D."/>
            <person name="Jungbluth S."/>
            <person name="Walsh D.A."/>
            <person name="Denef V.J."/>
            <person name="McMahon K.D."/>
            <person name="Konstantinidis K.T."/>
            <person name="Eloe-Fadrosh E.A."/>
            <person name="Kyrpides N.C."/>
            <person name="Woyke T."/>
        </authorList>
    </citation>
    <scope>NUCLEOTIDE SEQUENCE</scope>
    <source>
        <strain evidence="2">GVMAG-M-3300023184-77</strain>
    </source>
</reference>
<dbReference type="EMBL" id="MN740165">
    <property type="protein sequence ID" value="QHT91451.1"/>
    <property type="molecule type" value="Genomic_DNA"/>
</dbReference>
<name>A0A6C0IEA4_9ZZZZ</name>
<evidence type="ECO:0000313" key="2">
    <source>
        <dbReference type="EMBL" id="QHT91451.1"/>
    </source>
</evidence>
<proteinExistence type="predicted"/>
<feature type="compositionally biased region" description="Basic residues" evidence="1">
    <location>
        <begin position="1"/>
        <end position="13"/>
    </location>
</feature>
<sequence length="247" mass="28307">MNLKKTRKRKQKGGKTFFTSTTKNTSLQKTGNKNQCQCSSSCMRKCFGTTSFCEMHQDKCSRVSPLSGYEPDYNPDLWNKHFKIKETHNCFAYSFNINDNKQIAKCNNSNCDIPFHQPGLASGYPNFSSKLPKTCPNIMARLFGDNPFIKMVTFKEKCPTETSKIALIVDQNEDYHFVRQDSNGLWSHKPGARKVTNRDASSRLIYDPALADFNYKETNKNSDLNYDIFCSYMCVPRTSQVKLKANE</sequence>
<feature type="region of interest" description="Disordered" evidence="1">
    <location>
        <begin position="1"/>
        <end position="21"/>
    </location>
</feature>
<dbReference type="AlphaFoldDB" id="A0A6C0IEA4"/>
<accession>A0A6C0IEA4</accession>
<evidence type="ECO:0000256" key="1">
    <source>
        <dbReference type="SAM" id="MobiDB-lite"/>
    </source>
</evidence>